<keyword evidence="10 14" id="KW-0472">Membrane</keyword>
<keyword evidence="17" id="KW-1185">Reference proteome</keyword>
<keyword evidence="4" id="KW-0433">Leucine-rich repeat</keyword>
<dbReference type="InterPro" id="IPR003591">
    <property type="entry name" value="Leu-rich_rpt_typical-subtyp"/>
</dbReference>
<evidence type="ECO:0000256" key="2">
    <source>
        <dbReference type="ARBA" id="ARBA00022448"/>
    </source>
</evidence>
<proteinExistence type="predicted"/>
<keyword evidence="5 14" id="KW-0812">Transmembrane</keyword>
<dbReference type="EMBL" id="CADEPI010000088">
    <property type="protein sequence ID" value="CAB3373637.1"/>
    <property type="molecule type" value="Genomic_DNA"/>
</dbReference>
<evidence type="ECO:0000256" key="1">
    <source>
        <dbReference type="ARBA" id="ARBA00004162"/>
    </source>
</evidence>
<gene>
    <name evidence="16" type="ORF">CLODIP_2_CD11294</name>
</gene>
<dbReference type="Proteomes" id="UP000494165">
    <property type="component" value="Unassembled WGS sequence"/>
</dbReference>
<dbReference type="InterPro" id="IPR025875">
    <property type="entry name" value="Leu-rich_rpt_4"/>
</dbReference>
<comment type="subcellular location">
    <subcellularLocation>
        <location evidence="1">Cell membrane</location>
        <topology evidence="1">Single-pass membrane protein</topology>
    </subcellularLocation>
</comment>
<dbReference type="Pfam" id="PF13855">
    <property type="entry name" value="LRR_8"/>
    <property type="match status" value="1"/>
</dbReference>
<dbReference type="InterPro" id="IPR001611">
    <property type="entry name" value="Leu-rich_rpt"/>
</dbReference>
<keyword evidence="6 15" id="KW-0732">Signal</keyword>
<dbReference type="InterPro" id="IPR051432">
    <property type="entry name" value="KCNMA1_auxiliary"/>
</dbReference>
<dbReference type="SUPFAM" id="SSF52058">
    <property type="entry name" value="L domain-like"/>
    <property type="match status" value="1"/>
</dbReference>
<evidence type="ECO:0008006" key="18">
    <source>
        <dbReference type="Google" id="ProtNLM"/>
    </source>
</evidence>
<accession>A0A8S1D6X6</accession>
<evidence type="ECO:0000256" key="11">
    <source>
        <dbReference type="ARBA" id="ARBA00023157"/>
    </source>
</evidence>
<keyword evidence="8 14" id="KW-1133">Transmembrane helix</keyword>
<organism evidence="16 17">
    <name type="scientific">Cloeon dipterum</name>
    <dbReference type="NCBI Taxonomy" id="197152"/>
    <lineage>
        <taxon>Eukaryota</taxon>
        <taxon>Metazoa</taxon>
        <taxon>Ecdysozoa</taxon>
        <taxon>Arthropoda</taxon>
        <taxon>Hexapoda</taxon>
        <taxon>Insecta</taxon>
        <taxon>Pterygota</taxon>
        <taxon>Palaeoptera</taxon>
        <taxon>Ephemeroptera</taxon>
        <taxon>Pisciforma</taxon>
        <taxon>Baetidae</taxon>
        <taxon>Cloeon</taxon>
    </lineage>
</organism>
<reference evidence="16 17" key="1">
    <citation type="submission" date="2020-04" db="EMBL/GenBank/DDBJ databases">
        <authorList>
            <person name="Alioto T."/>
            <person name="Alioto T."/>
            <person name="Gomez Garrido J."/>
        </authorList>
    </citation>
    <scope>NUCLEOTIDE SEQUENCE [LARGE SCALE GENOMIC DNA]</scope>
</reference>
<dbReference type="PANTHER" id="PTHR46473:SF10">
    <property type="entry name" value="LD45603P-RELATED"/>
    <property type="match status" value="1"/>
</dbReference>
<keyword evidence="11" id="KW-1015">Disulfide bond</keyword>
<comment type="caution">
    <text evidence="16">The sequence shown here is derived from an EMBL/GenBank/DDBJ whole genome shotgun (WGS) entry which is preliminary data.</text>
</comment>
<evidence type="ECO:0000256" key="9">
    <source>
        <dbReference type="ARBA" id="ARBA00023065"/>
    </source>
</evidence>
<dbReference type="Gene3D" id="3.80.10.10">
    <property type="entry name" value="Ribonuclease Inhibitor"/>
    <property type="match status" value="2"/>
</dbReference>
<protein>
    <recommendedName>
        <fullName evidence="18">LRRNT domain-containing protein</fullName>
    </recommendedName>
</protein>
<dbReference type="GO" id="GO:0034220">
    <property type="term" value="P:monoatomic ion transmembrane transport"/>
    <property type="evidence" value="ECO:0007669"/>
    <property type="project" value="UniProtKB-KW"/>
</dbReference>
<feature type="region of interest" description="Disordered" evidence="13">
    <location>
        <begin position="344"/>
        <end position="365"/>
    </location>
</feature>
<dbReference type="Pfam" id="PF12799">
    <property type="entry name" value="LRR_4"/>
    <property type="match status" value="1"/>
</dbReference>
<evidence type="ECO:0000313" key="17">
    <source>
        <dbReference type="Proteomes" id="UP000494165"/>
    </source>
</evidence>
<dbReference type="AlphaFoldDB" id="A0A8S1D6X6"/>
<dbReference type="OrthoDB" id="4691307at2759"/>
<evidence type="ECO:0000256" key="12">
    <source>
        <dbReference type="ARBA" id="ARBA00023303"/>
    </source>
</evidence>
<evidence type="ECO:0000256" key="8">
    <source>
        <dbReference type="ARBA" id="ARBA00022989"/>
    </source>
</evidence>
<keyword evidence="12" id="KW-0407">Ion channel</keyword>
<dbReference type="PANTHER" id="PTHR46473">
    <property type="entry name" value="GH08155P"/>
    <property type="match status" value="1"/>
</dbReference>
<evidence type="ECO:0000256" key="14">
    <source>
        <dbReference type="SAM" id="Phobius"/>
    </source>
</evidence>
<dbReference type="PROSITE" id="PS51450">
    <property type="entry name" value="LRR"/>
    <property type="match status" value="1"/>
</dbReference>
<evidence type="ECO:0000256" key="4">
    <source>
        <dbReference type="ARBA" id="ARBA00022614"/>
    </source>
</evidence>
<dbReference type="SMART" id="SM00369">
    <property type="entry name" value="LRR_TYP"/>
    <property type="match status" value="3"/>
</dbReference>
<evidence type="ECO:0000256" key="6">
    <source>
        <dbReference type="ARBA" id="ARBA00022729"/>
    </source>
</evidence>
<evidence type="ECO:0000256" key="13">
    <source>
        <dbReference type="SAM" id="MobiDB-lite"/>
    </source>
</evidence>
<evidence type="ECO:0000256" key="5">
    <source>
        <dbReference type="ARBA" id="ARBA00022692"/>
    </source>
</evidence>
<evidence type="ECO:0000256" key="10">
    <source>
        <dbReference type="ARBA" id="ARBA00023136"/>
    </source>
</evidence>
<dbReference type="InterPro" id="IPR032675">
    <property type="entry name" value="LRR_dom_sf"/>
</dbReference>
<feature type="chain" id="PRO_5035847901" description="LRRNT domain-containing protein" evidence="15">
    <location>
        <begin position="24"/>
        <end position="365"/>
    </location>
</feature>
<evidence type="ECO:0000256" key="3">
    <source>
        <dbReference type="ARBA" id="ARBA00022475"/>
    </source>
</evidence>
<keyword evidence="3" id="KW-1003">Cell membrane</keyword>
<sequence>MSAAAAVISLVLLLGSVAQLAQAQCPLKCRCMAVSNKPYVDCQARNFEKPPNTGDDTYLEMNLSRNRLKSLGSYSFEKFPQLLVLDLSYNFIVELHDGVFKGADRIEHLDLSNNSLVFVSPHFLESCPGIQFLSLARNEYIGKVMEKENEEKVQNFLVAPSLRTLVLSDCQITTFPPWIVSGLPGLSTLDISNNKIKVLPVISIVSVCRLITINLERNPFNCEGACANAVTKNYFIENKTKFDKNVTFCPRNVRQGCELNITREEQEVRSKCLLTKIPDPLPREQPRSLWVYIGGASIALVALIFFAMVFNGLMSTCKRETSPPPSPGSPHSRAVQMELKEILGRPDNVYKDDDDECDSDNEHLV</sequence>
<name>A0A8S1D6X6_9INSE</name>
<feature type="signal peptide" evidence="15">
    <location>
        <begin position="1"/>
        <end position="23"/>
    </location>
</feature>
<dbReference type="GO" id="GO:0005886">
    <property type="term" value="C:plasma membrane"/>
    <property type="evidence" value="ECO:0007669"/>
    <property type="project" value="UniProtKB-SubCell"/>
</dbReference>
<evidence type="ECO:0000313" key="16">
    <source>
        <dbReference type="EMBL" id="CAB3373637.1"/>
    </source>
</evidence>
<keyword evidence="7" id="KW-0677">Repeat</keyword>
<feature type="transmembrane region" description="Helical" evidence="14">
    <location>
        <begin position="289"/>
        <end position="310"/>
    </location>
</feature>
<keyword evidence="9" id="KW-0406">Ion transport</keyword>
<keyword evidence="2" id="KW-0813">Transport</keyword>
<evidence type="ECO:0000256" key="15">
    <source>
        <dbReference type="SAM" id="SignalP"/>
    </source>
</evidence>
<evidence type="ECO:0000256" key="7">
    <source>
        <dbReference type="ARBA" id="ARBA00022737"/>
    </source>
</evidence>